<dbReference type="Proteomes" id="UP000540989">
    <property type="component" value="Unassembled WGS sequence"/>
</dbReference>
<accession>A0A7W8E4W8</accession>
<dbReference type="RefSeq" id="WP_184219872.1">
    <property type="nucleotide sequence ID" value="NZ_JACHIP010000005.1"/>
</dbReference>
<name>A0A7W8E4W8_9BACT</name>
<organism evidence="2 3">
    <name type="scientific">Granulicella aggregans</name>
    <dbReference type="NCBI Taxonomy" id="474949"/>
    <lineage>
        <taxon>Bacteria</taxon>
        <taxon>Pseudomonadati</taxon>
        <taxon>Acidobacteriota</taxon>
        <taxon>Terriglobia</taxon>
        <taxon>Terriglobales</taxon>
        <taxon>Acidobacteriaceae</taxon>
        <taxon>Granulicella</taxon>
    </lineage>
</organism>
<comment type="caution">
    <text evidence="2">The sequence shown here is derived from an EMBL/GenBank/DDBJ whole genome shotgun (WGS) entry which is preliminary data.</text>
</comment>
<keyword evidence="3" id="KW-1185">Reference proteome</keyword>
<evidence type="ECO:0000259" key="1">
    <source>
        <dbReference type="Pfam" id="PF12222"/>
    </source>
</evidence>
<sequence length="579" mass="62439">MRIPNSSTPSPRRCRLIAGSTLLPLVFAVSLSAQVVIVPATPQVGSSNPVSAEPLVSRPESKPCIVPLLKEQQFEGFTPVVMNYIPPAKCAGPWAKVVFTADFTVTAGRQFDRTASFYLGHASIYYGTTAEPRSALSPSWHVERDVTDLSAILKIAETGEANIGNEVDSTYTGIIYANAALEFYPASWKSPAPVVPDVVVPVNGTGGDAGTVNSGQQITQVLNLPANTEKVFLDVISQSQSSDEFWYLCVPNDQTGNLESCGNTAFRETEITIDGNPAGVAPVYPWIYTGGIDPYLWEPITGVQTLNFKPYRVDLTPFAGILADGEPHTVGIGVYNADSYFLVTGNVLAYTDKGRKHTSGGIISNTLTLNPTPTVNENLVTDANGTTTGTVAVGSKRKFEIKGYVDTSHGRVETTVEQAVDFLNTQTVDVNPNIGPDDQDVVQTTTVDSVTTTRTGYLTEKTTQHFSYPLNLNYVFVYNPDGSYTQTVTSSQKDIARESKAINGYEFFKKKSDEEVNSADVLQFSSSFSLTAAGIGNSSASYTSKDSEGRCYSRSLTAANQKLTSVTDGKACKDHDDRW</sequence>
<dbReference type="Pfam" id="PF25156">
    <property type="entry name" value="PNGase_A_C"/>
    <property type="match status" value="1"/>
</dbReference>
<protein>
    <recommendedName>
        <fullName evidence="1">Peptide N-acetyl-beta-D-glucosaminyl asparaginase amidase A N-terminal domain-containing protein</fullName>
    </recommendedName>
</protein>
<gene>
    <name evidence="2" type="ORF">HDF16_003780</name>
</gene>
<dbReference type="AlphaFoldDB" id="A0A7W8E4W8"/>
<reference evidence="2 3" key="1">
    <citation type="submission" date="2020-08" db="EMBL/GenBank/DDBJ databases">
        <title>Genomic Encyclopedia of Type Strains, Phase IV (KMG-V): Genome sequencing to study the core and pangenomes of soil and plant-associated prokaryotes.</title>
        <authorList>
            <person name="Whitman W."/>
        </authorList>
    </citation>
    <scope>NUCLEOTIDE SEQUENCE [LARGE SCALE GENOMIC DNA]</scope>
    <source>
        <strain evidence="2 3">M8UP14</strain>
    </source>
</reference>
<dbReference type="EMBL" id="JACHIP010000005">
    <property type="protein sequence ID" value="MBB5059057.1"/>
    <property type="molecule type" value="Genomic_DNA"/>
</dbReference>
<dbReference type="InterPro" id="IPR021102">
    <property type="entry name" value="PNGase_A"/>
</dbReference>
<evidence type="ECO:0000313" key="3">
    <source>
        <dbReference type="Proteomes" id="UP000540989"/>
    </source>
</evidence>
<proteinExistence type="predicted"/>
<dbReference type="PANTHER" id="PTHR31104">
    <property type="entry name" value="PEPTIDE-N4-(N-ACETYL-BETA-GLUCOSAMINYL)ASPARAGINE AMIDASE A PROTEIN"/>
    <property type="match status" value="1"/>
</dbReference>
<evidence type="ECO:0000313" key="2">
    <source>
        <dbReference type="EMBL" id="MBB5059057.1"/>
    </source>
</evidence>
<dbReference type="Pfam" id="PF12222">
    <property type="entry name" value="PNGaseA"/>
    <property type="match status" value="1"/>
</dbReference>
<dbReference type="InterPro" id="IPR056948">
    <property type="entry name" value="PNGaseA_N"/>
</dbReference>
<feature type="domain" description="Peptide N-acetyl-beta-D-glucosaminyl asparaginase amidase A N-terminal" evidence="1">
    <location>
        <begin position="77"/>
        <end position="365"/>
    </location>
</feature>